<comment type="caution">
    <text evidence="3">The sequence shown here is derived from an EMBL/GenBank/DDBJ whole genome shotgun (WGS) entry which is preliminary data.</text>
</comment>
<dbReference type="Pfam" id="PF08858">
    <property type="entry name" value="IDEAL"/>
    <property type="match status" value="1"/>
</dbReference>
<dbReference type="Proteomes" id="UP000626244">
    <property type="component" value="Unassembled WGS sequence"/>
</dbReference>
<sequence length="180" mass="21507">MATPVSVNEKKDFVKWFLSNFQLKQRECVWILNYLMSHDYLMKKVHFVEQSKYCPRGLVMSTNCVKEVPFHFYKQNVMTTDAEKSFHDIRLNRDEDIYIQLNFKSSFQYPMFVSVLEENPHLPKNLSSNEKDRVIAEKLLSDSLINFQRDRLMRLIDEALDQQDAKRFQELTNQLKTLIT</sequence>
<dbReference type="Gene3D" id="4.10.810.10">
    <property type="entry name" value="Virus Scaffolding Protein, Chain A"/>
    <property type="match status" value="1"/>
</dbReference>
<dbReference type="InterPro" id="IPR011188">
    <property type="entry name" value="UPF0302"/>
</dbReference>
<dbReference type="Pfam" id="PF08864">
    <property type="entry name" value="UPF0302"/>
    <property type="match status" value="1"/>
</dbReference>
<evidence type="ECO:0000256" key="1">
    <source>
        <dbReference type="HAMAP-Rule" id="MF_00760"/>
    </source>
</evidence>
<organism evidence="3 4">
    <name type="scientific">Gottfriedia solisilvae</name>
    <dbReference type="NCBI Taxonomy" id="1516104"/>
    <lineage>
        <taxon>Bacteria</taxon>
        <taxon>Bacillati</taxon>
        <taxon>Bacillota</taxon>
        <taxon>Bacilli</taxon>
        <taxon>Bacillales</taxon>
        <taxon>Bacillaceae</taxon>
        <taxon>Gottfriedia</taxon>
    </lineage>
</organism>
<dbReference type="PIRSF" id="PIRSF007165">
    <property type="entry name" value="UCP007165"/>
    <property type="match status" value="1"/>
</dbReference>
<dbReference type="SMART" id="SM00914">
    <property type="entry name" value="IDEAL"/>
    <property type="match status" value="1"/>
</dbReference>
<dbReference type="InterPro" id="IPR038091">
    <property type="entry name" value="UPF0302_N_sf"/>
</dbReference>
<dbReference type="HAMAP" id="MF_00760">
    <property type="entry name" value="UPF0302"/>
    <property type="match status" value="1"/>
</dbReference>
<dbReference type="NCBIfam" id="NF002965">
    <property type="entry name" value="PRK03636.1"/>
    <property type="match status" value="1"/>
</dbReference>
<dbReference type="OrthoDB" id="2155814at2"/>
<gene>
    <name evidence="3" type="ORF">GCM10007380_12030</name>
</gene>
<dbReference type="InterPro" id="IPR014957">
    <property type="entry name" value="IDEAL_dom"/>
</dbReference>
<name>A0A8J3F0I3_9BACI</name>
<proteinExistence type="inferred from homology"/>
<accession>A0A8J3F0I3</accession>
<reference evidence="4" key="1">
    <citation type="journal article" date="2019" name="Int. J. Syst. Evol. Microbiol.">
        <title>The Global Catalogue of Microorganisms (GCM) 10K type strain sequencing project: providing services to taxonomists for standard genome sequencing and annotation.</title>
        <authorList>
            <consortium name="The Broad Institute Genomics Platform"/>
            <consortium name="The Broad Institute Genome Sequencing Center for Infectious Disease"/>
            <person name="Wu L."/>
            <person name="Ma J."/>
        </authorList>
    </citation>
    <scope>NUCLEOTIDE SEQUENCE [LARGE SCALE GENOMIC DNA]</scope>
    <source>
        <strain evidence="4">CGMCC 1.14993</strain>
    </source>
</reference>
<keyword evidence="4" id="KW-1185">Reference proteome</keyword>
<protein>
    <recommendedName>
        <fullName evidence="1">UPF0302 protein GCM10007380_12030</fullName>
    </recommendedName>
</protein>
<evidence type="ECO:0000313" key="4">
    <source>
        <dbReference type="Proteomes" id="UP000626244"/>
    </source>
</evidence>
<evidence type="ECO:0000313" key="3">
    <source>
        <dbReference type="EMBL" id="GGI12261.1"/>
    </source>
</evidence>
<dbReference type="EMBL" id="BMHB01000001">
    <property type="protein sequence ID" value="GGI12261.1"/>
    <property type="molecule type" value="Genomic_DNA"/>
</dbReference>
<evidence type="ECO:0000259" key="2">
    <source>
        <dbReference type="SMART" id="SM00914"/>
    </source>
</evidence>
<dbReference type="InterPro" id="IPR014963">
    <property type="entry name" value="UPF0302_N"/>
</dbReference>
<feature type="domain" description="IDEAL" evidence="2">
    <location>
        <begin position="139"/>
        <end position="175"/>
    </location>
</feature>
<dbReference type="RefSeq" id="WP_087999571.1">
    <property type="nucleotide sequence ID" value="NZ_BMHB01000001.1"/>
</dbReference>
<dbReference type="Gene3D" id="3.40.1530.30">
    <property type="entry name" value="Uncharacterised family UPF0302, N-terminal domain"/>
    <property type="match status" value="1"/>
</dbReference>
<dbReference type="InterPro" id="IPR027393">
    <property type="entry name" value="Virus_scaffolding_prot_C"/>
</dbReference>
<dbReference type="AlphaFoldDB" id="A0A8J3F0I3"/>
<comment type="similarity">
    <text evidence="1">Belongs to the UPF0302 family.</text>
</comment>